<evidence type="ECO:0000256" key="4">
    <source>
        <dbReference type="ARBA" id="ARBA00022792"/>
    </source>
</evidence>
<feature type="transmembrane region" description="Helical" evidence="11">
    <location>
        <begin position="278"/>
        <end position="297"/>
    </location>
</feature>
<evidence type="ECO:0000256" key="1">
    <source>
        <dbReference type="ARBA" id="ARBA00004448"/>
    </source>
</evidence>
<keyword evidence="4" id="KW-0999">Mitochondrion inner membrane</keyword>
<proteinExistence type="inferred from homology"/>
<keyword evidence="8 11" id="KW-0472">Membrane</keyword>
<dbReference type="Pfam" id="PF02096">
    <property type="entry name" value="60KD_IMP"/>
    <property type="match status" value="1"/>
</dbReference>
<dbReference type="InterPro" id="IPR001708">
    <property type="entry name" value="YidC/ALB3/OXA1/COX18"/>
</dbReference>
<reference evidence="13 14" key="1">
    <citation type="submission" date="2024-09" db="EMBL/GenBank/DDBJ databases">
        <title>Rethinking Asexuality: The Enigmatic Case of Functional Sexual Genes in Lepraria (Stereocaulaceae).</title>
        <authorList>
            <person name="Doellman M."/>
            <person name="Sun Y."/>
            <person name="Barcenas-Pena A."/>
            <person name="Lumbsch H.T."/>
            <person name="Grewe F."/>
        </authorList>
    </citation>
    <scope>NUCLEOTIDE SEQUENCE [LARGE SCALE GENOMIC DNA]</scope>
    <source>
        <strain evidence="13 14">Grewe 0041</strain>
    </source>
</reference>
<keyword evidence="14" id="KW-1185">Reference proteome</keyword>
<evidence type="ECO:0000259" key="12">
    <source>
        <dbReference type="Pfam" id="PF02096"/>
    </source>
</evidence>
<protein>
    <recommendedName>
        <fullName evidence="12">Membrane insertase YidC/Oxa/ALB C-terminal domain-containing protein</fullName>
    </recommendedName>
</protein>
<keyword evidence="5" id="KW-0809">Transit peptide</keyword>
<dbReference type="PANTHER" id="PTHR12428:SF66">
    <property type="entry name" value="MITOCHONDRIAL INNER MEMBRANE PROTEIN OXA1L"/>
    <property type="match status" value="1"/>
</dbReference>
<evidence type="ECO:0000256" key="7">
    <source>
        <dbReference type="ARBA" id="ARBA00023128"/>
    </source>
</evidence>
<evidence type="ECO:0000256" key="8">
    <source>
        <dbReference type="ARBA" id="ARBA00023136"/>
    </source>
</evidence>
<dbReference type="InterPro" id="IPR028055">
    <property type="entry name" value="YidC/Oxa/ALB_C"/>
</dbReference>
<feature type="transmembrane region" description="Helical" evidence="11">
    <location>
        <begin position="317"/>
        <end position="346"/>
    </location>
</feature>
<comment type="caution">
    <text evidence="13">The sequence shown here is derived from an EMBL/GenBank/DDBJ whole genome shotgun (WGS) entry which is preliminary data.</text>
</comment>
<keyword evidence="7" id="KW-0496">Mitochondrion</keyword>
<feature type="domain" description="Membrane insertase YidC/Oxa/ALB C-terminal" evidence="12">
    <location>
        <begin position="157"/>
        <end position="352"/>
    </location>
</feature>
<keyword evidence="6 11" id="KW-1133">Transmembrane helix</keyword>
<keyword evidence="3 9" id="KW-0812">Transmembrane</keyword>
<dbReference type="PANTHER" id="PTHR12428">
    <property type="entry name" value="OXA1"/>
    <property type="match status" value="1"/>
</dbReference>
<feature type="transmembrane region" description="Helical" evidence="11">
    <location>
        <begin position="157"/>
        <end position="177"/>
    </location>
</feature>
<evidence type="ECO:0000313" key="13">
    <source>
        <dbReference type="EMBL" id="KAL2054787.1"/>
    </source>
</evidence>
<sequence length="474" mass="53343">MIQARFLQRSSHRLKNSYTQLAIPPTPSRSFSSNFARAAPISQTPRYSLSRPQAPWQYRQWSLRCLAGPLAPRFASTVTNTTPIADFQPEYAPPPESSPPAAVGLLPTSLDGTTDSMPPVYEHMGFLKEMGLDYGWGTTAFMEWLLEHVHIYAGTPWWLSITISMLIIRAGLLKLYFDAADSNARSQLIAEHMAPLMKQYQGALGAGNRIEAQRIGAEMKRLRRNAGVNLIKQFAPFVQVPIGFGTFRLMRGMAYLPAPGLDTGGLLWFSDLTLSDPLFILPVATAAVYAATFKMGGETGSSSNPMSPAMQKTFLYVIPPLSGLIMVGWPAALQLTFFVTAMISFIQSNILKQAWFRDLIGIQPLPQHLNIKKTGKSTYTGTMTRYQAPGNAPEQKKRGAILDVKNNLSEWFQQGKKKVEERTQPQKTGRRTAAELKHAKEYNERRERELKQESEARRLEKEENERERRRRPRH</sequence>
<evidence type="ECO:0000256" key="6">
    <source>
        <dbReference type="ARBA" id="ARBA00022989"/>
    </source>
</evidence>
<gene>
    <name evidence="13" type="ORF">ABVK25_005091</name>
</gene>
<comment type="similarity">
    <text evidence="2 9">Belongs to the OXA1/ALB3/YidC family.</text>
</comment>
<feature type="compositionally biased region" description="Basic and acidic residues" evidence="10">
    <location>
        <begin position="432"/>
        <end position="467"/>
    </location>
</feature>
<evidence type="ECO:0000256" key="10">
    <source>
        <dbReference type="SAM" id="MobiDB-lite"/>
    </source>
</evidence>
<comment type="subcellular location">
    <subcellularLocation>
        <location evidence="9">Membrane</location>
        <topology evidence="9">Multi-pass membrane protein</topology>
    </subcellularLocation>
    <subcellularLocation>
        <location evidence="1">Mitochondrion inner membrane</location>
        <topology evidence="1">Multi-pass membrane protein</topology>
    </subcellularLocation>
</comment>
<dbReference type="CDD" id="cd20069">
    <property type="entry name" value="5TM_Oxa1-like"/>
    <property type="match status" value="1"/>
</dbReference>
<name>A0ABR4BA91_9LECA</name>
<evidence type="ECO:0000256" key="2">
    <source>
        <dbReference type="ARBA" id="ARBA00009877"/>
    </source>
</evidence>
<dbReference type="EMBL" id="JBHFEH010000014">
    <property type="protein sequence ID" value="KAL2054787.1"/>
    <property type="molecule type" value="Genomic_DNA"/>
</dbReference>
<evidence type="ECO:0000256" key="5">
    <source>
        <dbReference type="ARBA" id="ARBA00022946"/>
    </source>
</evidence>
<evidence type="ECO:0000256" key="9">
    <source>
        <dbReference type="RuleBase" id="RU003945"/>
    </source>
</evidence>
<evidence type="ECO:0000256" key="11">
    <source>
        <dbReference type="SAM" id="Phobius"/>
    </source>
</evidence>
<feature type="region of interest" description="Disordered" evidence="10">
    <location>
        <begin position="414"/>
        <end position="474"/>
    </location>
</feature>
<accession>A0ABR4BA91</accession>
<dbReference type="Proteomes" id="UP001590951">
    <property type="component" value="Unassembled WGS sequence"/>
</dbReference>
<evidence type="ECO:0000313" key="14">
    <source>
        <dbReference type="Proteomes" id="UP001590951"/>
    </source>
</evidence>
<organism evidence="13 14">
    <name type="scientific">Lepraria finkii</name>
    <dbReference type="NCBI Taxonomy" id="1340010"/>
    <lineage>
        <taxon>Eukaryota</taxon>
        <taxon>Fungi</taxon>
        <taxon>Dikarya</taxon>
        <taxon>Ascomycota</taxon>
        <taxon>Pezizomycotina</taxon>
        <taxon>Lecanoromycetes</taxon>
        <taxon>OSLEUM clade</taxon>
        <taxon>Lecanoromycetidae</taxon>
        <taxon>Lecanorales</taxon>
        <taxon>Lecanorineae</taxon>
        <taxon>Stereocaulaceae</taxon>
        <taxon>Lepraria</taxon>
    </lineage>
</organism>
<evidence type="ECO:0000256" key="3">
    <source>
        <dbReference type="ARBA" id="ARBA00022692"/>
    </source>
</evidence>